<dbReference type="InterPro" id="IPR003960">
    <property type="entry name" value="ATPase_AAA_CS"/>
</dbReference>
<comment type="caution">
    <text evidence="3">The sequence shown here is derived from an EMBL/GenBank/DDBJ whole genome shotgun (WGS) entry which is preliminary data.</text>
</comment>
<evidence type="ECO:0000313" key="4">
    <source>
        <dbReference type="Proteomes" id="UP000283509"/>
    </source>
</evidence>
<evidence type="ECO:0000256" key="1">
    <source>
        <dbReference type="RuleBase" id="RU003651"/>
    </source>
</evidence>
<dbReference type="PROSITE" id="PS00674">
    <property type="entry name" value="AAA"/>
    <property type="match status" value="1"/>
</dbReference>
<dbReference type="SUPFAM" id="SSF52540">
    <property type="entry name" value="P-loop containing nucleoside triphosphate hydrolases"/>
    <property type="match status" value="2"/>
</dbReference>
<keyword evidence="4" id="KW-1185">Reference proteome</keyword>
<feature type="domain" description="AAA+ ATPase" evidence="2">
    <location>
        <begin position="319"/>
        <end position="473"/>
    </location>
</feature>
<dbReference type="STRING" id="6689.A0A423SYW6"/>
<reference evidence="3 4" key="1">
    <citation type="submission" date="2018-04" db="EMBL/GenBank/DDBJ databases">
        <authorList>
            <person name="Zhang X."/>
            <person name="Yuan J."/>
            <person name="Li F."/>
            <person name="Xiang J."/>
        </authorList>
    </citation>
    <scope>NUCLEOTIDE SEQUENCE [LARGE SCALE GENOMIC DNA]</scope>
    <source>
        <tissue evidence="3">Muscle</tissue>
    </source>
</reference>
<gene>
    <name evidence="3" type="ORF">C7M84_012328</name>
</gene>
<dbReference type="EMBL" id="QCYY01002563">
    <property type="protein sequence ID" value="ROT69435.1"/>
    <property type="molecule type" value="Genomic_DNA"/>
</dbReference>
<feature type="domain" description="AAA+ ATPase" evidence="2">
    <location>
        <begin position="59"/>
        <end position="198"/>
    </location>
</feature>
<dbReference type="GO" id="GO:0016887">
    <property type="term" value="F:ATP hydrolysis activity"/>
    <property type="evidence" value="ECO:0007669"/>
    <property type="project" value="InterPro"/>
</dbReference>
<sequence length="571" mass="62343">MTSDTDVDIIGIESEDRRSRTIHDQVALGGLDKVLKYLRRLMVEPWLRKEEFAKAGVHYPSGVLLIGPPGCGKTSLVRQLCAETGTCLVATAGAELVSPYEGESENNFIKVAQRAQSLSEEGPCLFFIDEIDSLCPMRTKESSLHQLRLTAQVLLTLDKCRLCSNLMIMAATNRPFDLDLSLRRSGRFETEILLNVPSASDRESILAVHSANLLPAGSAGLFKVAHATPGFVGADLRALVDATRAKIGEESVSADAITDIMLECAERITPSIHKTLSFITAKPAASPIGGLQEVKERLHRIFTHHTEFAEAYKKLKLKRPRGVLLYGPRGCGKTRLVASLASSRGCTFITANASHLLSPFVGDSEKRIAALFYAARLAQPTILFIDEIDGIFGSREKNDSSVHISILNELLQAMDGADVQATSLQGASQLTNSCTSDQDGVLVCAATNNPGSLDPALLRPGRFDRLVYVPPPDREARYDILRLKTKKLGVESESFLESLADKTEGFTGAELENMIMRATIAAVREGQYNKDAGQVHLSKQQLLQALNTCSPAVTQKEISRFKEFEKRFSVV</sequence>
<dbReference type="OrthoDB" id="27435at2759"/>
<dbReference type="Gene3D" id="3.40.50.300">
    <property type="entry name" value="P-loop containing nucleotide triphosphate hydrolases"/>
    <property type="match status" value="2"/>
</dbReference>
<dbReference type="Pfam" id="PF00004">
    <property type="entry name" value="AAA"/>
    <property type="match status" value="2"/>
</dbReference>
<keyword evidence="1" id="KW-0067">ATP-binding</keyword>
<dbReference type="InterPro" id="IPR027417">
    <property type="entry name" value="P-loop_NTPase"/>
</dbReference>
<dbReference type="GO" id="GO:0005524">
    <property type="term" value="F:ATP binding"/>
    <property type="evidence" value="ECO:0007669"/>
    <property type="project" value="UniProtKB-KW"/>
</dbReference>
<dbReference type="Pfam" id="PF17862">
    <property type="entry name" value="AAA_lid_3"/>
    <property type="match status" value="1"/>
</dbReference>
<proteinExistence type="inferred from homology"/>
<dbReference type="InterPro" id="IPR003593">
    <property type="entry name" value="AAA+_ATPase"/>
</dbReference>
<dbReference type="Gene3D" id="1.10.8.60">
    <property type="match status" value="2"/>
</dbReference>
<dbReference type="SMART" id="SM00382">
    <property type="entry name" value="AAA"/>
    <property type="match status" value="2"/>
</dbReference>
<reference evidence="3 4" key="2">
    <citation type="submission" date="2019-01" db="EMBL/GenBank/DDBJ databases">
        <title>The decoding of complex shrimp genome reveals the adaptation for benthos swimmer, frequently molting mechanism and breeding impact on genome.</title>
        <authorList>
            <person name="Sun Y."/>
            <person name="Gao Y."/>
            <person name="Yu Y."/>
        </authorList>
    </citation>
    <scope>NUCLEOTIDE SEQUENCE [LARGE SCALE GENOMIC DNA]</scope>
    <source>
        <tissue evidence="3">Muscle</tissue>
    </source>
</reference>
<evidence type="ECO:0000313" key="3">
    <source>
        <dbReference type="EMBL" id="ROT69435.1"/>
    </source>
</evidence>
<dbReference type="PANTHER" id="PTHR23077">
    <property type="entry name" value="AAA-FAMILY ATPASE"/>
    <property type="match status" value="1"/>
</dbReference>
<name>A0A423SYW6_PENVA</name>
<dbReference type="PANTHER" id="PTHR23077:SF117">
    <property type="entry name" value="AAA+ ATPASE DOMAIN-CONTAINING PROTEIN"/>
    <property type="match status" value="1"/>
</dbReference>
<organism evidence="3 4">
    <name type="scientific">Penaeus vannamei</name>
    <name type="common">Whiteleg shrimp</name>
    <name type="synonym">Litopenaeus vannamei</name>
    <dbReference type="NCBI Taxonomy" id="6689"/>
    <lineage>
        <taxon>Eukaryota</taxon>
        <taxon>Metazoa</taxon>
        <taxon>Ecdysozoa</taxon>
        <taxon>Arthropoda</taxon>
        <taxon>Crustacea</taxon>
        <taxon>Multicrustacea</taxon>
        <taxon>Malacostraca</taxon>
        <taxon>Eumalacostraca</taxon>
        <taxon>Eucarida</taxon>
        <taxon>Decapoda</taxon>
        <taxon>Dendrobranchiata</taxon>
        <taxon>Penaeoidea</taxon>
        <taxon>Penaeidae</taxon>
        <taxon>Penaeus</taxon>
    </lineage>
</organism>
<accession>A0A423SYW6</accession>
<comment type="similarity">
    <text evidence="1">Belongs to the AAA ATPase family.</text>
</comment>
<dbReference type="InterPro" id="IPR050168">
    <property type="entry name" value="AAA_ATPase_domain"/>
</dbReference>
<keyword evidence="1" id="KW-0547">Nucleotide-binding</keyword>
<dbReference type="InterPro" id="IPR003959">
    <property type="entry name" value="ATPase_AAA_core"/>
</dbReference>
<dbReference type="InterPro" id="IPR041569">
    <property type="entry name" value="AAA_lid_3"/>
</dbReference>
<dbReference type="AlphaFoldDB" id="A0A423SYW6"/>
<evidence type="ECO:0000259" key="2">
    <source>
        <dbReference type="SMART" id="SM00382"/>
    </source>
</evidence>
<protein>
    <submittedName>
        <fullName evidence="3">Putative spermatogenesis-associated protein 5-like protein 1</fullName>
    </submittedName>
</protein>
<dbReference type="Proteomes" id="UP000283509">
    <property type="component" value="Unassembled WGS sequence"/>
</dbReference>